<feature type="region of interest" description="Disordered" evidence="1">
    <location>
        <begin position="215"/>
        <end position="234"/>
    </location>
</feature>
<dbReference type="AlphaFoldDB" id="A0AAN6MCM2"/>
<accession>A0AAN6MCM2</accession>
<organism evidence="2 3">
    <name type="scientific">Staphylotrichum tortipilum</name>
    <dbReference type="NCBI Taxonomy" id="2831512"/>
    <lineage>
        <taxon>Eukaryota</taxon>
        <taxon>Fungi</taxon>
        <taxon>Dikarya</taxon>
        <taxon>Ascomycota</taxon>
        <taxon>Pezizomycotina</taxon>
        <taxon>Sordariomycetes</taxon>
        <taxon>Sordariomycetidae</taxon>
        <taxon>Sordariales</taxon>
        <taxon>Chaetomiaceae</taxon>
        <taxon>Staphylotrichum</taxon>
    </lineage>
</organism>
<name>A0AAN6MCM2_9PEZI</name>
<feature type="compositionally biased region" description="Basic and acidic residues" evidence="1">
    <location>
        <begin position="222"/>
        <end position="234"/>
    </location>
</feature>
<evidence type="ECO:0000313" key="2">
    <source>
        <dbReference type="EMBL" id="KAK3898305.1"/>
    </source>
</evidence>
<proteinExistence type="predicted"/>
<comment type="caution">
    <text evidence="2">The sequence shown here is derived from an EMBL/GenBank/DDBJ whole genome shotgun (WGS) entry which is preliminary data.</text>
</comment>
<evidence type="ECO:0000256" key="1">
    <source>
        <dbReference type="SAM" id="MobiDB-lite"/>
    </source>
</evidence>
<dbReference type="EMBL" id="MU855960">
    <property type="protein sequence ID" value="KAK3898305.1"/>
    <property type="molecule type" value="Genomic_DNA"/>
</dbReference>
<gene>
    <name evidence="2" type="ORF">C8A05DRAFT_47332</name>
</gene>
<reference evidence="2" key="1">
    <citation type="journal article" date="2023" name="Mol. Phylogenet. Evol.">
        <title>Genome-scale phylogeny and comparative genomics of the fungal order Sordariales.</title>
        <authorList>
            <person name="Hensen N."/>
            <person name="Bonometti L."/>
            <person name="Westerberg I."/>
            <person name="Brannstrom I.O."/>
            <person name="Guillou S."/>
            <person name="Cros-Aarteil S."/>
            <person name="Calhoun S."/>
            <person name="Haridas S."/>
            <person name="Kuo A."/>
            <person name="Mondo S."/>
            <person name="Pangilinan J."/>
            <person name="Riley R."/>
            <person name="LaButti K."/>
            <person name="Andreopoulos B."/>
            <person name="Lipzen A."/>
            <person name="Chen C."/>
            <person name="Yan M."/>
            <person name="Daum C."/>
            <person name="Ng V."/>
            <person name="Clum A."/>
            <person name="Steindorff A."/>
            <person name="Ohm R.A."/>
            <person name="Martin F."/>
            <person name="Silar P."/>
            <person name="Natvig D.O."/>
            <person name="Lalanne C."/>
            <person name="Gautier V."/>
            <person name="Ament-Velasquez S.L."/>
            <person name="Kruys A."/>
            <person name="Hutchinson M.I."/>
            <person name="Powell A.J."/>
            <person name="Barry K."/>
            <person name="Miller A.N."/>
            <person name="Grigoriev I.V."/>
            <person name="Debuchy R."/>
            <person name="Gladieux P."/>
            <person name="Hiltunen Thoren M."/>
            <person name="Johannesson H."/>
        </authorList>
    </citation>
    <scope>NUCLEOTIDE SEQUENCE</scope>
    <source>
        <strain evidence="2">CBS 103.79</strain>
    </source>
</reference>
<sequence>MARTKGSRIARPKPLITWTRFYLPREQEWPMWDVDDDKVHLGPLLEVDDSWLRASLGRMMDDPEQAVYIIEWTTAEDLKKFLSSAACADFLRNLPEHNPNISQVPSVKSGSQLVHLTLDDTSPWSAPAASSSRFLALKHLDAANITPVEGIVTLTTLMVPYTVDDPHAMWKNELKSAFDGFMPKGSGFLAAKPLFWHRLAATWFQVLSEDGWAGEKFGGPEQGHEIEGGGHDQERHQGRSLFCRFHLWTKIGATPEHEAASAADLHARESWDKVIARAMPPATAFQQERWDIREVPRFFPPEPEYASDPEERAYEEEQKKLLKEYLEFHGFRVVGGGSE</sequence>
<evidence type="ECO:0000313" key="3">
    <source>
        <dbReference type="Proteomes" id="UP001303889"/>
    </source>
</evidence>
<reference evidence="2" key="2">
    <citation type="submission" date="2023-05" db="EMBL/GenBank/DDBJ databases">
        <authorList>
            <consortium name="Lawrence Berkeley National Laboratory"/>
            <person name="Steindorff A."/>
            <person name="Hensen N."/>
            <person name="Bonometti L."/>
            <person name="Westerberg I."/>
            <person name="Brannstrom I.O."/>
            <person name="Guillou S."/>
            <person name="Cros-Aarteil S."/>
            <person name="Calhoun S."/>
            <person name="Haridas S."/>
            <person name="Kuo A."/>
            <person name="Mondo S."/>
            <person name="Pangilinan J."/>
            <person name="Riley R."/>
            <person name="Labutti K."/>
            <person name="Andreopoulos B."/>
            <person name="Lipzen A."/>
            <person name="Chen C."/>
            <person name="Yanf M."/>
            <person name="Daum C."/>
            <person name="Ng V."/>
            <person name="Clum A."/>
            <person name="Ohm R."/>
            <person name="Martin F."/>
            <person name="Silar P."/>
            <person name="Natvig D."/>
            <person name="Lalanne C."/>
            <person name="Gautier V."/>
            <person name="Ament-Velasquez S.L."/>
            <person name="Kruys A."/>
            <person name="Hutchinson M.I."/>
            <person name="Powell A.J."/>
            <person name="Barry K."/>
            <person name="Miller A.N."/>
            <person name="Grigoriev I.V."/>
            <person name="Debuchy R."/>
            <person name="Gladieux P."/>
            <person name="Thoren M.H."/>
            <person name="Johannesson H."/>
        </authorList>
    </citation>
    <scope>NUCLEOTIDE SEQUENCE</scope>
    <source>
        <strain evidence="2">CBS 103.79</strain>
    </source>
</reference>
<protein>
    <recommendedName>
        <fullName evidence="4">ABM domain-containing protein</fullName>
    </recommendedName>
</protein>
<dbReference type="Proteomes" id="UP001303889">
    <property type="component" value="Unassembled WGS sequence"/>
</dbReference>
<evidence type="ECO:0008006" key="4">
    <source>
        <dbReference type="Google" id="ProtNLM"/>
    </source>
</evidence>
<keyword evidence="3" id="KW-1185">Reference proteome</keyword>